<protein>
    <submittedName>
        <fullName evidence="6">Peptidase M20/M25/M40 family protein</fullName>
    </submittedName>
</protein>
<accession>A0A1V3XHU7</accession>
<dbReference type="InterPro" id="IPR051458">
    <property type="entry name" value="Cyt/Met_Dipeptidase"/>
</dbReference>
<comment type="caution">
    <text evidence="6">The sequence shown here is derived from an EMBL/GenBank/DDBJ whole genome shotgun (WGS) entry which is preliminary data.</text>
</comment>
<keyword evidence="2" id="KW-0479">Metal-binding</keyword>
<dbReference type="GO" id="GO:0006508">
    <property type="term" value="P:proteolysis"/>
    <property type="evidence" value="ECO:0007669"/>
    <property type="project" value="UniProtKB-KW"/>
</dbReference>
<gene>
    <name evidence="6" type="ORF">BZL30_1903</name>
</gene>
<dbReference type="Proteomes" id="UP000189229">
    <property type="component" value="Unassembled WGS sequence"/>
</dbReference>
<evidence type="ECO:0000256" key="2">
    <source>
        <dbReference type="ARBA" id="ARBA00022723"/>
    </source>
</evidence>
<dbReference type="InterPro" id="IPR011650">
    <property type="entry name" value="Peptidase_M20_dimer"/>
</dbReference>
<dbReference type="SUPFAM" id="SSF53187">
    <property type="entry name" value="Zn-dependent exopeptidases"/>
    <property type="match status" value="1"/>
</dbReference>
<evidence type="ECO:0000313" key="6">
    <source>
        <dbReference type="EMBL" id="OOK78769.1"/>
    </source>
</evidence>
<dbReference type="Gene3D" id="3.30.70.360">
    <property type="match status" value="1"/>
</dbReference>
<evidence type="ECO:0000256" key="4">
    <source>
        <dbReference type="SAM" id="MobiDB-lite"/>
    </source>
</evidence>
<evidence type="ECO:0000259" key="5">
    <source>
        <dbReference type="Pfam" id="PF07687"/>
    </source>
</evidence>
<reference evidence="6 7" key="1">
    <citation type="submission" date="2017-02" db="EMBL/GenBank/DDBJ databases">
        <title>Complete genome sequences of Mycobacterium kansasii strains isolated from rhesus macaques.</title>
        <authorList>
            <person name="Panda A."/>
            <person name="Nagaraj S."/>
            <person name="Zhao X."/>
            <person name="Tettelin H."/>
            <person name="Detolla L.J."/>
        </authorList>
    </citation>
    <scope>NUCLEOTIDE SEQUENCE [LARGE SCALE GENOMIC DNA]</scope>
    <source>
        <strain evidence="6 7">11-3813</strain>
    </source>
</reference>
<evidence type="ECO:0000256" key="1">
    <source>
        <dbReference type="ARBA" id="ARBA00022670"/>
    </source>
</evidence>
<evidence type="ECO:0000256" key="3">
    <source>
        <dbReference type="ARBA" id="ARBA00022801"/>
    </source>
</evidence>
<dbReference type="InterPro" id="IPR002933">
    <property type="entry name" value="Peptidase_M20"/>
</dbReference>
<name>A0A1V3XHU7_MYCKA</name>
<feature type="region of interest" description="Disordered" evidence="4">
    <location>
        <begin position="93"/>
        <end position="113"/>
    </location>
</feature>
<dbReference type="Pfam" id="PF07687">
    <property type="entry name" value="M20_dimer"/>
    <property type="match status" value="1"/>
</dbReference>
<dbReference type="PANTHER" id="PTHR43270">
    <property type="entry name" value="BETA-ALA-HIS DIPEPTIDASE"/>
    <property type="match status" value="1"/>
</dbReference>
<organism evidence="6 7">
    <name type="scientific">Mycobacterium kansasii</name>
    <dbReference type="NCBI Taxonomy" id="1768"/>
    <lineage>
        <taxon>Bacteria</taxon>
        <taxon>Bacillati</taxon>
        <taxon>Actinomycetota</taxon>
        <taxon>Actinomycetes</taxon>
        <taxon>Mycobacteriales</taxon>
        <taxon>Mycobacteriaceae</taxon>
        <taxon>Mycobacterium</taxon>
    </lineage>
</organism>
<dbReference type="GO" id="GO:0008233">
    <property type="term" value="F:peptidase activity"/>
    <property type="evidence" value="ECO:0007669"/>
    <property type="project" value="UniProtKB-KW"/>
</dbReference>
<keyword evidence="3" id="KW-0378">Hydrolase</keyword>
<dbReference type="PANTHER" id="PTHR43270:SF12">
    <property type="entry name" value="SUCCINYL-DIAMINOPIMELATE DESUCCINYLASE"/>
    <property type="match status" value="1"/>
</dbReference>
<dbReference type="AlphaFoldDB" id="A0A1V3XHU7"/>
<dbReference type="GO" id="GO:0046872">
    <property type="term" value="F:metal ion binding"/>
    <property type="evidence" value="ECO:0007669"/>
    <property type="project" value="UniProtKB-KW"/>
</dbReference>
<dbReference type="EMBL" id="MVBM01000002">
    <property type="protein sequence ID" value="OOK78769.1"/>
    <property type="molecule type" value="Genomic_DNA"/>
</dbReference>
<feature type="domain" description="Peptidase M20 dimerisation" evidence="5">
    <location>
        <begin position="191"/>
        <end position="343"/>
    </location>
</feature>
<proteinExistence type="predicted"/>
<evidence type="ECO:0000313" key="7">
    <source>
        <dbReference type="Proteomes" id="UP000189229"/>
    </source>
</evidence>
<dbReference type="NCBIfam" id="NF005914">
    <property type="entry name" value="PRK07907.1"/>
    <property type="match status" value="1"/>
</dbReference>
<dbReference type="Pfam" id="PF01546">
    <property type="entry name" value="Peptidase_M20"/>
    <property type="match status" value="1"/>
</dbReference>
<dbReference type="Gene3D" id="3.40.630.10">
    <property type="entry name" value="Zn peptidases"/>
    <property type="match status" value="1"/>
</dbReference>
<sequence>MTDLVERVRAVLPSVRRDLEDLVRIDSVWADPARHDQVHRSAQAVADLLSQAGFDDVWTVSEGGAPAVIARYPAPPGAPTVLLYAHHDVQPEGDRDQWASPPFEPTERDGRLYGRGTADDKAGIATHLAAFRAHGGRPPVGVTVFVEGEEESGSPSLGRLLAAHRDMLAADVIVIADSDNWSTDVPALTVSLRGLADCVVEVATLDHGLHSGLWGGVVPDALSVLVRLLASLHDDDGNVAVAGLHETDVAALNFPDYPPERVRAGAGLLDGVSEIGSGTVPQRLWAKPAITVIGIDTTSVAAASNTLIPRARAKISLRVAPGGDAVAHLDALETHLRRHTPWGARVSIHRGEVGQPYAIEASGPVYDAARAAFRRAWAPIPSTWAWAGRFRSSPSSHGRFRRRKSWSPASRIPQLKHTASTRACIWGYWSAPRSPKRCCWLTWPDQTGTSGRRVAMCPVALTLYWARYGWASHTSSCTGC</sequence>
<keyword evidence="1" id="KW-0645">Protease</keyword>